<keyword evidence="4" id="KW-0288">FMN</keyword>
<evidence type="ECO:0000256" key="3">
    <source>
        <dbReference type="ARBA" id="ARBA00022630"/>
    </source>
</evidence>
<dbReference type="GO" id="GO:0006207">
    <property type="term" value="P:'de novo' pyrimidine nucleobase biosynthetic process"/>
    <property type="evidence" value="ECO:0007669"/>
    <property type="project" value="TreeGrafter"/>
</dbReference>
<dbReference type="InterPro" id="IPR050074">
    <property type="entry name" value="DHO_dehydrogenase"/>
</dbReference>
<evidence type="ECO:0000256" key="4">
    <source>
        <dbReference type="ARBA" id="ARBA00022643"/>
    </source>
</evidence>
<evidence type="ECO:0000259" key="7">
    <source>
        <dbReference type="Pfam" id="PF01180"/>
    </source>
</evidence>
<dbReference type="InterPro" id="IPR013785">
    <property type="entry name" value="Aldolase_TIM"/>
</dbReference>
<keyword evidence="3" id="KW-0285">Flavoprotein</keyword>
<dbReference type="Proteomes" id="UP000320055">
    <property type="component" value="Unassembled WGS sequence"/>
</dbReference>
<dbReference type="OrthoDB" id="9794954at2"/>
<organism evidence="8 9">
    <name type="scientific">Hyella patelloides LEGE 07179</name>
    <dbReference type="NCBI Taxonomy" id="945734"/>
    <lineage>
        <taxon>Bacteria</taxon>
        <taxon>Bacillati</taxon>
        <taxon>Cyanobacteriota</taxon>
        <taxon>Cyanophyceae</taxon>
        <taxon>Pleurocapsales</taxon>
        <taxon>Hyellaceae</taxon>
        <taxon>Hyella</taxon>
    </lineage>
</organism>
<gene>
    <name evidence="8" type="ORF">H1P_1450017</name>
</gene>
<dbReference type="Gene3D" id="3.20.20.70">
    <property type="entry name" value="Aldolase class I"/>
    <property type="match status" value="1"/>
</dbReference>
<dbReference type="RefSeq" id="WP_144870318.1">
    <property type="nucleotide sequence ID" value="NZ_LR213896.1"/>
</dbReference>
<evidence type="ECO:0000256" key="6">
    <source>
        <dbReference type="ARBA" id="ARBA00023002"/>
    </source>
</evidence>
<dbReference type="NCBIfam" id="NF005741">
    <property type="entry name" value="PRK07565.1"/>
    <property type="match status" value="1"/>
</dbReference>
<dbReference type="EMBL" id="CAACVJ010000052">
    <property type="protein sequence ID" value="VEP12361.1"/>
    <property type="molecule type" value="Genomic_DNA"/>
</dbReference>
<dbReference type="PANTHER" id="PTHR48109:SF3">
    <property type="entry name" value="SLL0744 PROTEIN"/>
    <property type="match status" value="1"/>
</dbReference>
<dbReference type="InterPro" id="IPR012135">
    <property type="entry name" value="Dihydroorotate_DH_1_2"/>
</dbReference>
<keyword evidence="5" id="KW-0665">Pyrimidine biosynthesis</keyword>
<accession>A0A563VLR5</accession>
<reference evidence="8 9" key="1">
    <citation type="submission" date="2019-01" db="EMBL/GenBank/DDBJ databases">
        <authorList>
            <person name="Brito A."/>
        </authorList>
    </citation>
    <scope>NUCLEOTIDE SEQUENCE [LARGE SCALE GENOMIC DNA]</scope>
    <source>
        <strain evidence="8">1</strain>
    </source>
</reference>
<evidence type="ECO:0000256" key="2">
    <source>
        <dbReference type="ARBA" id="ARBA00004725"/>
    </source>
</evidence>
<dbReference type="SUPFAM" id="SSF51395">
    <property type="entry name" value="FMN-linked oxidoreductases"/>
    <property type="match status" value="1"/>
</dbReference>
<comment type="pathway">
    <text evidence="2">Pyrimidine metabolism; UMP biosynthesis via de novo pathway.</text>
</comment>
<dbReference type="UniPathway" id="UPA00070"/>
<protein>
    <submittedName>
        <fullName evidence="8">Dihydroorotate dehydrogenase</fullName>
    </submittedName>
</protein>
<feature type="domain" description="Dihydroorotate dehydrogenase catalytic" evidence="7">
    <location>
        <begin position="87"/>
        <end position="291"/>
    </location>
</feature>
<name>A0A563VLR5_9CYAN</name>
<dbReference type="GO" id="GO:0044205">
    <property type="term" value="P:'de novo' UMP biosynthetic process"/>
    <property type="evidence" value="ECO:0007669"/>
    <property type="project" value="UniProtKB-UniPathway"/>
</dbReference>
<comment type="cofactor">
    <cofactor evidence="1">
        <name>FMN</name>
        <dbReference type="ChEBI" id="CHEBI:58210"/>
    </cofactor>
</comment>
<dbReference type="GO" id="GO:0005737">
    <property type="term" value="C:cytoplasm"/>
    <property type="evidence" value="ECO:0007669"/>
    <property type="project" value="InterPro"/>
</dbReference>
<dbReference type="PIRSF" id="PIRSF000164">
    <property type="entry name" value="DHO_oxidase"/>
    <property type="match status" value="1"/>
</dbReference>
<dbReference type="CDD" id="cd04739">
    <property type="entry name" value="DHOD_like"/>
    <property type="match status" value="1"/>
</dbReference>
<dbReference type="AlphaFoldDB" id="A0A563VLR5"/>
<keyword evidence="9" id="KW-1185">Reference proteome</keyword>
<dbReference type="GO" id="GO:0004152">
    <property type="term" value="F:dihydroorotate dehydrogenase activity"/>
    <property type="evidence" value="ECO:0007669"/>
    <property type="project" value="InterPro"/>
</dbReference>
<proteinExistence type="predicted"/>
<dbReference type="PANTHER" id="PTHR48109">
    <property type="entry name" value="DIHYDROOROTATE DEHYDROGENASE (QUINONE), MITOCHONDRIAL-RELATED"/>
    <property type="match status" value="1"/>
</dbReference>
<keyword evidence="6" id="KW-0560">Oxidoreductase</keyword>
<dbReference type="InterPro" id="IPR005720">
    <property type="entry name" value="Dihydroorotate_DH_cat"/>
</dbReference>
<evidence type="ECO:0000313" key="8">
    <source>
        <dbReference type="EMBL" id="VEP12361.1"/>
    </source>
</evidence>
<sequence>MVDLSTTYLGLELRSPLVVGAAAPLTEDIDNIKRMEDAGASAVVLHSFFEEQLLEERYALYHHLTHGTESYPEAISYFPESEIFHVGSEAYLNHIFRTKRIVDIPIIASLNSSTISGWGDYARQVEQAGADGLELNIYDVPTDLELTGEQVEQAYIDIIHSVTSAVNLPVAVKLSPFFSNMANMAKRISDVGADGLVLFNRFYQPDIDLETLTIEPNLLLSTFREMRLPMRWIAILYGTLPVDFAATSGIRTADDVIKMMMVGANVTMLVSVLLSHGIEKLQDIERDIIEWLETKEYDSIAQLQGSMSQKNCPDPSVFERVQYLKAIQSFPSLISEDNLQIAPAKQS</sequence>
<evidence type="ECO:0000256" key="5">
    <source>
        <dbReference type="ARBA" id="ARBA00022975"/>
    </source>
</evidence>
<evidence type="ECO:0000313" key="9">
    <source>
        <dbReference type="Proteomes" id="UP000320055"/>
    </source>
</evidence>
<evidence type="ECO:0000256" key="1">
    <source>
        <dbReference type="ARBA" id="ARBA00001917"/>
    </source>
</evidence>
<dbReference type="Pfam" id="PF01180">
    <property type="entry name" value="DHO_dh"/>
    <property type="match status" value="1"/>
</dbReference>